<dbReference type="NCBIfam" id="NF010738">
    <property type="entry name" value="PRK14140.1"/>
    <property type="match status" value="1"/>
</dbReference>
<accession>A0A1Y0IRL9</accession>
<comment type="function">
    <text evidence="7 10">Participates actively in the response to hyperosmotic and heat shock by preventing the aggregation of stress-denatured proteins, in association with DnaK and GrpE. It is the nucleotide exchange factor for DnaK and may function as a thermosensor. Unfolded proteins bind initially to DnaJ; upon interaction with the DnaJ-bound protein, DnaK hydrolyzes its bound ATP, resulting in the formation of a stable complex. GrpE releases ADP from DnaK; ATP binding to DnaK triggers the release of the substrate protein, thus completing the reaction cycle. Several rounds of ATP-dependent interactions between DnaJ, DnaK and GrpE are required for fully efficient folding.</text>
</comment>
<evidence type="ECO:0000256" key="10">
    <source>
        <dbReference type="HAMAP-Rule" id="MF_01151"/>
    </source>
</evidence>
<name>A0A1Y0IRL9_9BACL</name>
<dbReference type="InterPro" id="IPR013805">
    <property type="entry name" value="GrpE_CC"/>
</dbReference>
<evidence type="ECO:0000256" key="12">
    <source>
        <dbReference type="SAM" id="MobiDB-lite"/>
    </source>
</evidence>
<feature type="compositionally biased region" description="Polar residues" evidence="12">
    <location>
        <begin position="1"/>
        <end position="10"/>
    </location>
</feature>
<dbReference type="PANTHER" id="PTHR21237">
    <property type="entry name" value="GRPE PROTEIN"/>
    <property type="match status" value="1"/>
</dbReference>
<dbReference type="FunFam" id="2.30.22.10:FF:000001">
    <property type="entry name" value="Protein GrpE"/>
    <property type="match status" value="1"/>
</dbReference>
<dbReference type="GO" id="GO:0051087">
    <property type="term" value="F:protein-folding chaperone binding"/>
    <property type="evidence" value="ECO:0007669"/>
    <property type="project" value="InterPro"/>
</dbReference>
<comment type="subcellular location">
    <subcellularLocation>
        <location evidence="1 10">Cytoplasm</location>
    </subcellularLocation>
</comment>
<gene>
    <name evidence="10" type="primary">grpE</name>
    <name evidence="13" type="ORF">CBW65_14115</name>
</gene>
<dbReference type="HAMAP" id="MF_01151">
    <property type="entry name" value="GrpE"/>
    <property type="match status" value="1"/>
</dbReference>
<evidence type="ECO:0000313" key="14">
    <source>
        <dbReference type="Proteomes" id="UP000195437"/>
    </source>
</evidence>
<protein>
    <recommendedName>
        <fullName evidence="8 10">Protein GrpE</fullName>
    </recommendedName>
    <alternativeName>
        <fullName evidence="9 10">HSP-70 cofactor</fullName>
    </alternativeName>
</protein>
<dbReference type="SUPFAM" id="SSF58014">
    <property type="entry name" value="Coiled-coil domain of nucleotide exchange factor GrpE"/>
    <property type="match status" value="1"/>
</dbReference>
<evidence type="ECO:0000256" key="6">
    <source>
        <dbReference type="ARBA" id="ARBA00023186"/>
    </source>
</evidence>
<keyword evidence="6 10" id="KW-0143">Chaperone</keyword>
<organism evidence="13 14">
    <name type="scientific">Tumebacillus avium</name>
    <dbReference type="NCBI Taxonomy" id="1903704"/>
    <lineage>
        <taxon>Bacteria</taxon>
        <taxon>Bacillati</taxon>
        <taxon>Bacillota</taxon>
        <taxon>Bacilli</taxon>
        <taxon>Bacillales</taxon>
        <taxon>Alicyclobacillaceae</taxon>
        <taxon>Tumebacillus</taxon>
    </lineage>
</organism>
<dbReference type="GO" id="GO:0006457">
    <property type="term" value="P:protein folding"/>
    <property type="evidence" value="ECO:0007669"/>
    <property type="project" value="InterPro"/>
</dbReference>
<dbReference type="InterPro" id="IPR000740">
    <property type="entry name" value="GrpE"/>
</dbReference>
<feature type="region of interest" description="Disordered" evidence="12">
    <location>
        <begin position="1"/>
        <end position="38"/>
    </location>
</feature>
<proteinExistence type="inferred from homology"/>
<evidence type="ECO:0000256" key="11">
    <source>
        <dbReference type="RuleBase" id="RU004478"/>
    </source>
</evidence>
<evidence type="ECO:0000256" key="5">
    <source>
        <dbReference type="ARBA" id="ARBA00023016"/>
    </source>
</evidence>
<keyword evidence="5 10" id="KW-0346">Stress response</keyword>
<comment type="subunit">
    <text evidence="3 10">Homodimer.</text>
</comment>
<evidence type="ECO:0000256" key="2">
    <source>
        <dbReference type="ARBA" id="ARBA00009054"/>
    </source>
</evidence>
<evidence type="ECO:0000256" key="3">
    <source>
        <dbReference type="ARBA" id="ARBA00011738"/>
    </source>
</evidence>
<dbReference type="GO" id="GO:0000774">
    <property type="term" value="F:adenyl-nucleotide exchange factor activity"/>
    <property type="evidence" value="ECO:0007669"/>
    <property type="project" value="InterPro"/>
</dbReference>
<dbReference type="EMBL" id="CP021434">
    <property type="protein sequence ID" value="ARU62013.1"/>
    <property type="molecule type" value="Genomic_DNA"/>
</dbReference>
<dbReference type="KEGG" id="tum:CBW65_14115"/>
<evidence type="ECO:0000256" key="9">
    <source>
        <dbReference type="ARBA" id="ARBA00076414"/>
    </source>
</evidence>
<dbReference type="Gene3D" id="2.30.22.10">
    <property type="entry name" value="Head domain of nucleotide exchange factor GrpE"/>
    <property type="match status" value="1"/>
</dbReference>
<dbReference type="OrthoDB" id="9812586at2"/>
<reference evidence="14" key="1">
    <citation type="submission" date="2017-05" db="EMBL/GenBank/DDBJ databases">
        <authorList>
            <person name="Sung H."/>
        </authorList>
    </citation>
    <scope>NUCLEOTIDE SEQUENCE [LARGE SCALE GENOMIC DNA]</scope>
    <source>
        <strain evidence="14">AR23208</strain>
    </source>
</reference>
<evidence type="ECO:0000256" key="4">
    <source>
        <dbReference type="ARBA" id="ARBA00022490"/>
    </source>
</evidence>
<dbReference type="InterPro" id="IPR009012">
    <property type="entry name" value="GrpE_head"/>
</dbReference>
<keyword evidence="14" id="KW-1185">Reference proteome</keyword>
<dbReference type="Pfam" id="PF01025">
    <property type="entry name" value="GrpE"/>
    <property type="match status" value="1"/>
</dbReference>
<dbReference type="CDD" id="cd00446">
    <property type="entry name" value="GrpE"/>
    <property type="match status" value="1"/>
</dbReference>
<evidence type="ECO:0000313" key="13">
    <source>
        <dbReference type="EMBL" id="ARU62013.1"/>
    </source>
</evidence>
<dbReference type="GO" id="GO:0005737">
    <property type="term" value="C:cytoplasm"/>
    <property type="evidence" value="ECO:0007669"/>
    <property type="project" value="UniProtKB-SubCell"/>
</dbReference>
<dbReference type="PANTHER" id="PTHR21237:SF23">
    <property type="entry name" value="GRPE PROTEIN HOMOLOG, MITOCHONDRIAL"/>
    <property type="match status" value="1"/>
</dbReference>
<dbReference type="GO" id="GO:0042803">
    <property type="term" value="F:protein homodimerization activity"/>
    <property type="evidence" value="ECO:0007669"/>
    <property type="project" value="InterPro"/>
</dbReference>
<evidence type="ECO:0000256" key="8">
    <source>
        <dbReference type="ARBA" id="ARBA00072274"/>
    </source>
</evidence>
<dbReference type="AlphaFoldDB" id="A0A1Y0IRL9"/>
<evidence type="ECO:0000256" key="7">
    <source>
        <dbReference type="ARBA" id="ARBA00053401"/>
    </source>
</evidence>
<dbReference type="Proteomes" id="UP000195437">
    <property type="component" value="Chromosome"/>
</dbReference>
<evidence type="ECO:0000256" key="1">
    <source>
        <dbReference type="ARBA" id="ARBA00004496"/>
    </source>
</evidence>
<sequence>MKMEQENQNLQEEAVETETSETAQAQDNAAAPDERTREELIAEVARLTAEAEDYKTRYLRAQADFDNFRRRSRQEKDEFAAYANVKLIEELLPVLDTFEMAMKSTAETDVKTLLTGIEMVYRQLTGALEKEGLTAIEAVGQPFDPNLHEGIMQVASDEHPANTVVQELRKGYKVKDKVVRPSMVQVSQ</sequence>
<comment type="similarity">
    <text evidence="2 10 11">Belongs to the GrpE family.</text>
</comment>
<dbReference type="GO" id="GO:0051082">
    <property type="term" value="F:unfolded protein binding"/>
    <property type="evidence" value="ECO:0007669"/>
    <property type="project" value="TreeGrafter"/>
</dbReference>
<dbReference type="Gene3D" id="3.90.20.20">
    <property type="match status" value="1"/>
</dbReference>
<keyword evidence="4 10" id="KW-0963">Cytoplasm</keyword>
<dbReference type="SUPFAM" id="SSF51064">
    <property type="entry name" value="Head domain of nucleotide exchange factor GrpE"/>
    <property type="match status" value="1"/>
</dbReference>
<dbReference type="PRINTS" id="PR00773">
    <property type="entry name" value="GRPEPROTEIN"/>
</dbReference>